<dbReference type="EMBL" id="GBYB01015277">
    <property type="protein sequence ID" value="JAG85044.1"/>
    <property type="molecule type" value="Transcribed_RNA"/>
</dbReference>
<organism evidence="1">
    <name type="scientific">Fopius arisanus</name>
    <dbReference type="NCBI Taxonomy" id="64838"/>
    <lineage>
        <taxon>Eukaryota</taxon>
        <taxon>Metazoa</taxon>
        <taxon>Ecdysozoa</taxon>
        <taxon>Arthropoda</taxon>
        <taxon>Hexapoda</taxon>
        <taxon>Insecta</taxon>
        <taxon>Pterygota</taxon>
        <taxon>Neoptera</taxon>
        <taxon>Endopterygota</taxon>
        <taxon>Hymenoptera</taxon>
        <taxon>Apocrita</taxon>
        <taxon>Ichneumonoidea</taxon>
        <taxon>Braconidae</taxon>
        <taxon>Opiinae</taxon>
        <taxon>Fopius</taxon>
    </lineage>
</organism>
<protein>
    <submittedName>
        <fullName evidence="1">CLPB1 protein</fullName>
    </submittedName>
</protein>
<name>A0A0C9RP25_9HYME</name>
<gene>
    <name evidence="1" type="primary">CLPB1</name>
    <name evidence="1" type="ORF">g.56098</name>
</gene>
<proteinExistence type="predicted"/>
<reference evidence="1" key="1">
    <citation type="submission" date="2015-01" db="EMBL/GenBank/DDBJ databases">
        <title>Transcriptome Assembly of Fopius arisanus.</title>
        <authorList>
            <person name="Geib S."/>
        </authorList>
    </citation>
    <scope>NUCLEOTIDE SEQUENCE</scope>
</reference>
<sequence>MYKLRETFPTNDERSRQYKIQRVLFGEMPVSRIEKLAAAVLNNAYVNSVRAFKIERKGEEIQTILNTQDLTDDTRIFECRRQILKSIEQVKFQPGDTFQLSYKTKTPTLYPEAIKPIITRWNVVPSTNVSLIDFEKLMFNNKILLRYYENVRFVDYMLANLKYYLDVDEVSQTEDNMLSQAKLLQFMDKTEYNEYTLIRAFYDNTITYNNMIYDTSFVPKYPVLDLKHQLSPIISIDKSDEINYWNSIDLSTIDIIPIQYLGIFMVFPFKNGFYVQPTGKITKIPLKPKKRMSLINLLASICSSDDLEAVLDETCKIYTAEDILHWTLYESTLRNVGLGILLLRRYFGDILTINPFKIALVNEYTILSWLTLQCNKGDTYPGVLLPCNPDKNDNTLELSRTATISLALIRDIINAAQHVFDVSVLISNYCILESDMYPIYTKLNTSTEKYVFLLMVYQYYPYYNYERALRLLNENLSFGKDTNMNILSLYKPNPRHYVNAPLSVKLAQMTVPIVRPQDLNSEITTCSPTACPDLYEFTDYQLNELAKSGTLQFTTTKQFANYIDLCI</sequence>
<dbReference type="AlphaFoldDB" id="A0A0C9RP25"/>
<evidence type="ECO:0000313" key="1">
    <source>
        <dbReference type="EMBL" id="JAG85044.1"/>
    </source>
</evidence>
<accession>A0A0C9RP25</accession>